<feature type="transmembrane region" description="Helical" evidence="3">
    <location>
        <begin position="380"/>
        <end position="401"/>
    </location>
</feature>
<comment type="similarity">
    <text evidence="2">Belongs to the major facilitator superfamily. Monocarboxylate porter (TC 2.A.1.13) family.</text>
</comment>
<comment type="caution">
    <text evidence="4">The sequence shown here is derived from an EMBL/GenBank/DDBJ whole genome shotgun (WGS) entry which is preliminary data.</text>
</comment>
<feature type="transmembrane region" description="Helical" evidence="3">
    <location>
        <begin position="131"/>
        <end position="150"/>
    </location>
</feature>
<dbReference type="InterPro" id="IPR050327">
    <property type="entry name" value="Proton-linked_MCT"/>
</dbReference>
<feature type="transmembrane region" description="Helical" evidence="3">
    <location>
        <begin position="408"/>
        <end position="427"/>
    </location>
</feature>
<dbReference type="GO" id="GO:0022857">
    <property type="term" value="F:transmembrane transporter activity"/>
    <property type="evidence" value="ECO:0007669"/>
    <property type="project" value="InterPro"/>
</dbReference>
<feature type="transmembrane region" description="Helical" evidence="3">
    <location>
        <begin position="308"/>
        <end position="333"/>
    </location>
</feature>
<dbReference type="EMBL" id="JAWWNJ010000005">
    <property type="protein sequence ID" value="KAK7055754.1"/>
    <property type="molecule type" value="Genomic_DNA"/>
</dbReference>
<dbReference type="InterPro" id="IPR011701">
    <property type="entry name" value="MFS"/>
</dbReference>
<dbReference type="PANTHER" id="PTHR11360">
    <property type="entry name" value="MONOCARBOXYLATE TRANSPORTER"/>
    <property type="match status" value="1"/>
</dbReference>
<dbReference type="Proteomes" id="UP001362999">
    <property type="component" value="Unassembled WGS sequence"/>
</dbReference>
<feature type="transmembrane region" description="Helical" evidence="3">
    <location>
        <begin position="54"/>
        <end position="72"/>
    </location>
</feature>
<organism evidence="4 5">
    <name type="scientific">Favolaschia claudopus</name>
    <dbReference type="NCBI Taxonomy" id="2862362"/>
    <lineage>
        <taxon>Eukaryota</taxon>
        <taxon>Fungi</taxon>
        <taxon>Dikarya</taxon>
        <taxon>Basidiomycota</taxon>
        <taxon>Agaricomycotina</taxon>
        <taxon>Agaricomycetes</taxon>
        <taxon>Agaricomycetidae</taxon>
        <taxon>Agaricales</taxon>
        <taxon>Marasmiineae</taxon>
        <taxon>Mycenaceae</taxon>
        <taxon>Favolaschia</taxon>
    </lineage>
</organism>
<feature type="transmembrane region" description="Helical" evidence="3">
    <location>
        <begin position="191"/>
        <end position="211"/>
    </location>
</feature>
<keyword evidence="5" id="KW-1185">Reference proteome</keyword>
<feature type="transmembrane region" description="Helical" evidence="3">
    <location>
        <begin position="340"/>
        <end position="360"/>
    </location>
</feature>
<proteinExistence type="inferred from homology"/>
<protein>
    <submittedName>
        <fullName evidence="4">MFS general substrate transporter</fullName>
    </submittedName>
</protein>
<gene>
    <name evidence="4" type="ORF">R3P38DRAFT_2848857</name>
</gene>
<accession>A0AAW0DSX9</accession>
<dbReference type="GO" id="GO:0016020">
    <property type="term" value="C:membrane"/>
    <property type="evidence" value="ECO:0007669"/>
    <property type="project" value="UniProtKB-SubCell"/>
</dbReference>
<feature type="transmembrane region" description="Helical" evidence="3">
    <location>
        <begin position="267"/>
        <end position="288"/>
    </location>
</feature>
<feature type="transmembrane region" description="Helical" evidence="3">
    <location>
        <begin position="223"/>
        <end position="241"/>
    </location>
</feature>
<keyword evidence="3" id="KW-1133">Transmembrane helix</keyword>
<evidence type="ECO:0000313" key="5">
    <source>
        <dbReference type="Proteomes" id="UP001362999"/>
    </source>
</evidence>
<dbReference type="SUPFAM" id="SSF103473">
    <property type="entry name" value="MFS general substrate transporter"/>
    <property type="match status" value="1"/>
</dbReference>
<evidence type="ECO:0000256" key="3">
    <source>
        <dbReference type="SAM" id="Phobius"/>
    </source>
</evidence>
<dbReference type="Pfam" id="PF07690">
    <property type="entry name" value="MFS_1"/>
    <property type="match status" value="1"/>
</dbReference>
<dbReference type="AlphaFoldDB" id="A0AAW0DSX9"/>
<keyword evidence="3" id="KW-0812">Transmembrane</keyword>
<evidence type="ECO:0000313" key="4">
    <source>
        <dbReference type="EMBL" id="KAK7055754.1"/>
    </source>
</evidence>
<feature type="transmembrane region" description="Helical" evidence="3">
    <location>
        <begin position="156"/>
        <end position="179"/>
    </location>
</feature>
<dbReference type="PANTHER" id="PTHR11360:SF177">
    <property type="entry name" value="RIBOFLAVIN TRANSPORTER MCH5"/>
    <property type="match status" value="1"/>
</dbReference>
<reference evidence="4 5" key="1">
    <citation type="journal article" date="2024" name="J Genomics">
        <title>Draft genome sequencing and assembly of Favolaschia claudopus CIRM-BRFM 2984 isolated from oak limbs.</title>
        <authorList>
            <person name="Navarro D."/>
            <person name="Drula E."/>
            <person name="Chaduli D."/>
            <person name="Cazenave R."/>
            <person name="Ahrendt S."/>
            <person name="Wang J."/>
            <person name="Lipzen A."/>
            <person name="Daum C."/>
            <person name="Barry K."/>
            <person name="Grigoriev I.V."/>
            <person name="Favel A."/>
            <person name="Rosso M.N."/>
            <person name="Martin F."/>
        </authorList>
    </citation>
    <scope>NUCLEOTIDE SEQUENCE [LARGE SCALE GENOMIC DNA]</scope>
    <source>
        <strain evidence="4 5">CIRM-BRFM 2984</strain>
    </source>
</reference>
<sequence>MTTEKLDTVSSLVTVEEPIKSVQASPGSTSVHHIQRAGGLWADTISYPDGGLRAWLIVFGSFFSVFSSFGYVNSWGVFQAYYEVQLLKGNNSSAMYLIRGNLTPIPDSMAHEICLTFGLAIFMGRLFDNGWFALPAACASLSLITLTILTDECTEYWHFLLCQGFGVGISTGIIFGPTLPVVSHWFKRRRSTALGIVAAGGSVGGLLIPIMVQNLIPRIGFRWTMRVLALLFLFTTGIMNLSMKRRLPPVQTGGGIFNWKAFKFPPFALYTFSVFVCFFGLYTLLTYIDISATSAGLDPSFDVYLLAFANAASGGCISVMIPGTLLAAVVTYIWPFVTTLPALIAVAVIYGFASGVFVGLQAVPLMHMGDMPDVGRRTGTLFSVLSLSALAGPPISGAIASRTGGYEAVGFYAGSTMMVALGILWYVRYLMTGKLFGGKF</sequence>
<keyword evidence="3" id="KW-0472">Membrane</keyword>
<evidence type="ECO:0000256" key="1">
    <source>
        <dbReference type="ARBA" id="ARBA00004141"/>
    </source>
</evidence>
<dbReference type="Gene3D" id="1.20.1250.20">
    <property type="entry name" value="MFS general substrate transporter like domains"/>
    <property type="match status" value="2"/>
</dbReference>
<dbReference type="InterPro" id="IPR036259">
    <property type="entry name" value="MFS_trans_sf"/>
</dbReference>
<evidence type="ECO:0000256" key="2">
    <source>
        <dbReference type="ARBA" id="ARBA00006727"/>
    </source>
</evidence>
<comment type="subcellular location">
    <subcellularLocation>
        <location evidence="1">Membrane</location>
        <topology evidence="1">Multi-pass membrane protein</topology>
    </subcellularLocation>
</comment>
<name>A0AAW0DSX9_9AGAR</name>